<keyword evidence="3" id="KW-1185">Reference proteome</keyword>
<feature type="compositionally biased region" description="Low complexity" evidence="1">
    <location>
        <begin position="525"/>
        <end position="559"/>
    </location>
</feature>
<accession>A0A8J4BDV3</accession>
<name>A0A8J4BDV3_9CHLO</name>
<feature type="region of interest" description="Disordered" evidence="1">
    <location>
        <begin position="151"/>
        <end position="191"/>
    </location>
</feature>
<organism evidence="2 3">
    <name type="scientific">Volvox africanus</name>
    <dbReference type="NCBI Taxonomy" id="51714"/>
    <lineage>
        <taxon>Eukaryota</taxon>
        <taxon>Viridiplantae</taxon>
        <taxon>Chlorophyta</taxon>
        <taxon>core chlorophytes</taxon>
        <taxon>Chlorophyceae</taxon>
        <taxon>CS clade</taxon>
        <taxon>Chlamydomonadales</taxon>
        <taxon>Volvocaceae</taxon>
        <taxon>Volvox</taxon>
    </lineage>
</organism>
<gene>
    <name evidence="2" type="ORF">Vafri_11986</name>
</gene>
<feature type="compositionally biased region" description="Basic and acidic residues" evidence="1">
    <location>
        <begin position="637"/>
        <end position="662"/>
    </location>
</feature>
<reference evidence="2" key="1">
    <citation type="journal article" date="2021" name="Proc. Natl. Acad. Sci. U.S.A.">
        <title>Three genomes in the algal genus Volvox reveal the fate of a haploid sex-determining region after a transition to homothallism.</title>
        <authorList>
            <person name="Yamamoto K."/>
            <person name="Hamaji T."/>
            <person name="Kawai-Toyooka H."/>
            <person name="Matsuzaki R."/>
            <person name="Takahashi F."/>
            <person name="Nishimura Y."/>
            <person name="Kawachi M."/>
            <person name="Noguchi H."/>
            <person name="Minakuchi Y."/>
            <person name="Umen J.G."/>
            <person name="Toyoda A."/>
            <person name="Nozaki H."/>
        </authorList>
    </citation>
    <scope>NUCLEOTIDE SEQUENCE</scope>
    <source>
        <strain evidence="2">NIES-3780</strain>
    </source>
</reference>
<feature type="compositionally biased region" description="Low complexity" evidence="1">
    <location>
        <begin position="1"/>
        <end position="19"/>
    </location>
</feature>
<sequence>MRNTESPSTASAAFSTSSTQCLAEVPTPKQHTKSLGTQVQHIAYTVPALPGAIGGRNTEHSHSGLPAQLLLAFRSSGNCTPNPSWSSVAGTVPETSVEASIISGPVASSCTDAGPSSSHHTILNCSPRCPQRPSEPFLRQLWGRLRSSINGDIAMHEGPSSRHPPICPTPPPTQKQKQKQKHKAAHDQSRRLRLVSLGRPSQGEAFSDLHRSHTAPPAPAGRLRDWSLSGRSRRSQDRVEARYTVSEFKSHAPIDTADMTTTASVEQLPHGVLSVGRRNGLGRLSDGCLTSYSASGVSHAAQRLRGHDNAPPLGLGLMQRLLRMLTGNAWSKGQGQVRCDNRGSMLLGGLGKRTRNAPATAVTNSETWVVSCVVEHRRRGNFISRGCTPLAANAAAAASEESSSDDADEALQLLRQQRRDSKVIHCARLHLGPRPQDLISGDGDCGSRCTLRFHLPGGAAEFAASAATAGTSSDTARPVGGTVTGPLAPRASALLAAGVSVSSPALLHSQLSPNTADLPASGSVSPSQSPAAKAPSSAAVTTTETNSPTTSSAAAGAVVSSHPGGALPAWSHGNTLTPFLPSTPLLPKLLPPIGFFHLEARGVCPESSPSPAISSPPPPLQQQGGPRGLVSSPPMRRGCDREHDHGEPLAAPREAKEKGSREKLQQLLPTSIANLRFRLAPLRRSAGGAGNSLETPQPNPSSVQVSPSGVGIVGVPSSSSSPMGLQHDDEQSSLSEPVAVLASTRSMRRLAICVDSSVE</sequence>
<comment type="caution">
    <text evidence="2">The sequence shown here is derived from an EMBL/GenBank/DDBJ whole genome shotgun (WGS) entry which is preliminary data.</text>
</comment>
<protein>
    <submittedName>
        <fullName evidence="2">Uncharacterized protein</fullName>
    </submittedName>
</protein>
<feature type="region of interest" description="Disordered" evidence="1">
    <location>
        <begin position="604"/>
        <end position="662"/>
    </location>
</feature>
<feature type="region of interest" description="Disordered" evidence="1">
    <location>
        <begin position="512"/>
        <end position="559"/>
    </location>
</feature>
<evidence type="ECO:0000313" key="3">
    <source>
        <dbReference type="Proteomes" id="UP000747399"/>
    </source>
</evidence>
<feature type="region of interest" description="Disordered" evidence="1">
    <location>
        <begin position="203"/>
        <end position="222"/>
    </location>
</feature>
<dbReference type="Proteomes" id="UP000747399">
    <property type="component" value="Unassembled WGS sequence"/>
</dbReference>
<proteinExistence type="predicted"/>
<evidence type="ECO:0000313" key="2">
    <source>
        <dbReference type="EMBL" id="GIL56655.1"/>
    </source>
</evidence>
<feature type="region of interest" description="Disordered" evidence="1">
    <location>
        <begin position="1"/>
        <end position="33"/>
    </location>
</feature>
<evidence type="ECO:0000256" key="1">
    <source>
        <dbReference type="SAM" id="MobiDB-lite"/>
    </source>
</evidence>
<feature type="region of interest" description="Disordered" evidence="1">
    <location>
        <begin position="686"/>
        <end position="735"/>
    </location>
</feature>
<feature type="compositionally biased region" description="Low complexity" evidence="1">
    <location>
        <begin position="700"/>
        <end position="722"/>
    </location>
</feature>
<dbReference type="AlphaFoldDB" id="A0A8J4BDV3"/>
<dbReference type="EMBL" id="BNCO01000025">
    <property type="protein sequence ID" value="GIL56655.1"/>
    <property type="molecule type" value="Genomic_DNA"/>
</dbReference>